<organism evidence="1 2">
    <name type="scientific">Brunnivagina elsteri CCALA 953</name>
    <dbReference type="NCBI Taxonomy" id="987040"/>
    <lineage>
        <taxon>Bacteria</taxon>
        <taxon>Bacillati</taxon>
        <taxon>Cyanobacteriota</taxon>
        <taxon>Cyanophyceae</taxon>
        <taxon>Nostocales</taxon>
        <taxon>Calotrichaceae</taxon>
        <taxon>Brunnivagina</taxon>
    </lineage>
</organism>
<evidence type="ECO:0000313" key="1">
    <source>
        <dbReference type="EMBL" id="PAX60066.1"/>
    </source>
</evidence>
<name>A0A2A2TNE7_9CYAN</name>
<protein>
    <submittedName>
        <fullName evidence="1">Cytosolic protein</fullName>
    </submittedName>
</protein>
<evidence type="ECO:0000313" key="2">
    <source>
        <dbReference type="Proteomes" id="UP000218238"/>
    </source>
</evidence>
<dbReference type="Proteomes" id="UP000218238">
    <property type="component" value="Unassembled WGS sequence"/>
</dbReference>
<gene>
    <name evidence="1" type="ORF">CK510_03880</name>
</gene>
<sequence>MTNPQTEYDSPWKDILQLYFQEFMLFFFPQAHAEIDWTREPVFLDKELQQVVRDAELGKRLVDKLVKLYRKDGEESWVLAHMEVQGQAEDEFSRRMYTYNYRIFDCYNRPVASIAVLGDTSTNWRPNQFGYNLFGCQVDFQFPIVKLIDYRERQAELEASDNPFATVVMAHLVALETRDNRGERKQQKLALVRRLYEKGFEREEVINLFQFIDWMLTLPLELEREFWQEYREYEETKNMRYVTSVERIGIEQGTKQGLIKGIDLGLRLKFGDLGTSLLPEIEAIADVNVLSNILEAIATVETLQQLRQIYQPINE</sequence>
<dbReference type="RefSeq" id="WP_095720438.1">
    <property type="nucleotide sequence ID" value="NZ_NTFS01000024.1"/>
</dbReference>
<keyword evidence="2" id="KW-1185">Reference proteome</keyword>
<dbReference type="OrthoDB" id="569771at2"/>
<dbReference type="PANTHER" id="PTHR35586:SF1">
    <property type="entry name" value="SLL1691 PROTEIN"/>
    <property type="match status" value="1"/>
</dbReference>
<reference evidence="1 2" key="1">
    <citation type="submission" date="2017-08" db="EMBL/GenBank/DDBJ databases">
        <title>Draft genome sequence of filamentous cyanobacterium Calothrix elsteri CCALA 953.</title>
        <authorList>
            <person name="Gagunashvili A.N."/>
            <person name="Elster J."/>
            <person name="Andresson O.S."/>
        </authorList>
    </citation>
    <scope>NUCLEOTIDE SEQUENCE [LARGE SCALE GENOMIC DNA]</scope>
    <source>
        <strain evidence="1 2">CCALA 953</strain>
    </source>
</reference>
<dbReference type="PANTHER" id="PTHR35586">
    <property type="entry name" value="SLL1691 PROTEIN"/>
    <property type="match status" value="1"/>
</dbReference>
<comment type="caution">
    <text evidence="1">The sequence shown here is derived from an EMBL/GenBank/DDBJ whole genome shotgun (WGS) entry which is preliminary data.</text>
</comment>
<accession>A0A2A2TNE7</accession>
<dbReference type="AlphaFoldDB" id="A0A2A2TNE7"/>
<proteinExistence type="predicted"/>
<dbReference type="EMBL" id="NTFS01000024">
    <property type="protein sequence ID" value="PAX60066.1"/>
    <property type="molecule type" value="Genomic_DNA"/>
</dbReference>